<evidence type="ECO:0000259" key="19">
    <source>
        <dbReference type="PROSITE" id="PS51839"/>
    </source>
</evidence>
<keyword evidence="10" id="KW-0560">Oxidoreductase</keyword>
<dbReference type="GO" id="GO:0022904">
    <property type="term" value="P:respiratory electron transport chain"/>
    <property type="evidence" value="ECO:0007669"/>
    <property type="project" value="TreeGrafter"/>
</dbReference>
<evidence type="ECO:0000256" key="1">
    <source>
        <dbReference type="ARBA" id="ARBA00001966"/>
    </source>
</evidence>
<evidence type="ECO:0000259" key="18">
    <source>
        <dbReference type="PROSITE" id="PS51669"/>
    </source>
</evidence>
<dbReference type="InterPro" id="IPR041924">
    <property type="entry name" value="Formate_Dh-H_N"/>
</dbReference>
<dbReference type="EMBL" id="CP002690">
    <property type="protein sequence ID" value="AEE14671.1"/>
    <property type="molecule type" value="Genomic_DNA"/>
</dbReference>
<dbReference type="Gene3D" id="3.30.70.20">
    <property type="match status" value="1"/>
</dbReference>
<dbReference type="Pfam" id="PF10588">
    <property type="entry name" value="NADH-G_4Fe-4S_3"/>
    <property type="match status" value="1"/>
</dbReference>
<dbReference type="InterPro" id="IPR006657">
    <property type="entry name" value="MoPterin_dinucl-bd_dom"/>
</dbReference>
<feature type="domain" description="4Fe-4S His(Cys)3-ligated-type" evidence="19">
    <location>
        <begin position="81"/>
        <end position="120"/>
    </location>
</feature>
<evidence type="ECO:0000256" key="12">
    <source>
        <dbReference type="ARBA" id="ARBA00023014"/>
    </source>
</evidence>
<dbReference type="Gene3D" id="2.40.40.20">
    <property type="match status" value="1"/>
</dbReference>
<dbReference type="GO" id="GO:0015942">
    <property type="term" value="P:formate metabolic process"/>
    <property type="evidence" value="ECO:0007669"/>
    <property type="project" value="InterPro"/>
</dbReference>
<dbReference type="Pfam" id="PF04879">
    <property type="entry name" value="Molybdop_Fe4S4"/>
    <property type="match status" value="1"/>
</dbReference>
<dbReference type="OrthoDB" id="9803192at2"/>
<dbReference type="GO" id="GO:0051539">
    <property type="term" value="F:4 iron, 4 sulfur cluster binding"/>
    <property type="evidence" value="ECO:0007669"/>
    <property type="project" value="UniProtKB-KW"/>
</dbReference>
<dbReference type="PIRSF" id="PIRSF036643">
    <property type="entry name" value="FDH_alpha"/>
    <property type="match status" value="1"/>
</dbReference>
<feature type="domain" description="2Fe-2S ferredoxin-type" evidence="16">
    <location>
        <begin position="3"/>
        <end position="81"/>
    </location>
</feature>
<evidence type="ECO:0000313" key="20">
    <source>
        <dbReference type="EMBL" id="AEE14671.1"/>
    </source>
</evidence>
<dbReference type="STRING" id="747365.Thena_1042"/>
<dbReference type="InterPro" id="IPR050123">
    <property type="entry name" value="Prok_molybdopt-oxidoreductase"/>
</dbReference>
<dbReference type="GO" id="GO:0016020">
    <property type="term" value="C:membrane"/>
    <property type="evidence" value="ECO:0007669"/>
    <property type="project" value="UniProtKB-SubCell"/>
</dbReference>
<dbReference type="HOGENOM" id="CLU_000422_4_0_9"/>
<keyword evidence="21" id="KW-1185">Reference proteome</keyword>
<protein>
    <submittedName>
        <fullName evidence="20">Formate dehydrogenase, alpha subunit</fullName>
    </submittedName>
</protein>
<dbReference type="FunFam" id="3.30.70.20:FF:000035">
    <property type="entry name" value="Iron hydrogenase 1"/>
    <property type="match status" value="1"/>
</dbReference>
<evidence type="ECO:0000256" key="15">
    <source>
        <dbReference type="ARBA" id="ARBA00034078"/>
    </source>
</evidence>
<dbReference type="Pfam" id="PF00384">
    <property type="entry name" value="Molybdopterin"/>
    <property type="match status" value="1"/>
</dbReference>
<keyword evidence="9" id="KW-1278">Translocase</keyword>
<dbReference type="PROSITE" id="PS51839">
    <property type="entry name" value="4FE4S_HC3"/>
    <property type="match status" value="1"/>
</dbReference>
<dbReference type="Pfam" id="PF13510">
    <property type="entry name" value="Fer2_4"/>
    <property type="match status" value="1"/>
</dbReference>
<keyword evidence="8" id="KW-0677">Repeat</keyword>
<dbReference type="SUPFAM" id="SSF53706">
    <property type="entry name" value="Formate dehydrogenase/DMSO reductase, domains 1-3"/>
    <property type="match status" value="1"/>
</dbReference>
<keyword evidence="14" id="KW-0472">Membrane</keyword>
<dbReference type="InterPro" id="IPR006478">
    <property type="entry name" value="Formate_DH_asu"/>
</dbReference>
<feature type="domain" description="4Fe-4S Mo/W bis-MGD-type" evidence="18">
    <location>
        <begin position="226"/>
        <end position="283"/>
    </location>
</feature>
<dbReference type="SUPFAM" id="SSF54292">
    <property type="entry name" value="2Fe-2S ferredoxin-like"/>
    <property type="match status" value="1"/>
</dbReference>
<dbReference type="CDD" id="cd00207">
    <property type="entry name" value="fer2"/>
    <property type="match status" value="1"/>
</dbReference>
<evidence type="ECO:0000256" key="7">
    <source>
        <dbReference type="ARBA" id="ARBA00022723"/>
    </source>
</evidence>
<dbReference type="FunFam" id="3.40.228.10:FF:000002">
    <property type="entry name" value="Formate dehydrogenase subunit alpha"/>
    <property type="match status" value="1"/>
</dbReference>
<evidence type="ECO:0000256" key="5">
    <source>
        <dbReference type="ARBA" id="ARBA00022485"/>
    </source>
</evidence>
<sequence length="911" mass="101884">MSELVSIKIDGKPYQFNNGISILNACKLAGIEIPTLCYLEDISEDGSCSLCLVEIKGIKTLQRACLTKITEGMEIKTNSELIYEARKTNLELLLAHHPLDCMTCDKDSDCILQDLAYQFGIKISQFLDKNEAFYTPKETAWDTNSFIQFDPQKCVLCRRCIGACENQSLIEAIGIAMRGYRSTISTPFNIPLEQTNCQFCAECVQACPTGALIEKTRIGKGKIFNLEKTDTVCAYCGVGCNISLYTDKKNKIIMARAVENKEPNKGRLCVKGRYGFEYTNSSERILQPLIKVNGNFREVIWEEALDYTTNKLLEIKEKYGPDAIGVLGSARCTNEDNYLIQKFARAVIGTNNIDHCARLCHSSTVVGLGKALGTGAATNPISDIMNSNVMFVIGSNTTESHPVIAQFIKENKKKRGAKLIVCDPRSTDIARYADIFIQHYPGTDVLLLNAMAKIIIEKDLINKDFIDKYTEGFQELLKTLENCNLDDASKITGVSKSLIEDAAINYAKGPNSIIFYTMGITQHHVGVSNVLSIANLALITGHIGKPGNGINPLRGQANVQGACDVGVLPDVYTGYQKVTDESVRRKFEEHWKVKLPKNIGFAVSQFSDLIFKGKIKALYIMGENPLVTEPDVKHAKESFEKLEFLAVQDIFLSETAQMADVVFPAKAAYEKFGTFTNTERRVQLIKPAKNPSSSVKDDWKIICEIAKRAGYPMDYKGEEEIWEEIRNVTPSLKGISYKRLEENSIQWPCPEEEHPGTQILHLNGNFKRPNKKALISSVTFQPPSEIPDMNFPYILTTGRILYHYHSRNETRRVKVLEEFVPENFVEINPEDAKEIGVKEKDLVKIKTRRGEIVVRAKISAKPKKGVIFLSFHFSETNANILTINALDPEAKIPEYKACACAVEKFMPTLTS</sequence>
<dbReference type="PROSITE" id="PS00198">
    <property type="entry name" value="4FE4S_FER_1"/>
    <property type="match status" value="1"/>
</dbReference>
<dbReference type="SMART" id="SM00926">
    <property type="entry name" value="Molybdop_Fe4S4"/>
    <property type="match status" value="1"/>
</dbReference>
<dbReference type="Gene3D" id="3.10.20.740">
    <property type="match status" value="1"/>
</dbReference>
<reference evidence="20 21" key="1">
    <citation type="submission" date="2011-04" db="EMBL/GenBank/DDBJ databases">
        <title>The complete genome of Thermodesulfobium narugense DSM 14796.</title>
        <authorList>
            <consortium name="US DOE Joint Genome Institute (JGI-PGF)"/>
            <person name="Lucas S."/>
            <person name="Han J."/>
            <person name="Lapidus A."/>
            <person name="Bruce D."/>
            <person name="Goodwin L."/>
            <person name="Pitluck S."/>
            <person name="Peters L."/>
            <person name="Kyrpides N."/>
            <person name="Mavromatis K."/>
            <person name="Pagani I."/>
            <person name="Ivanova N."/>
            <person name="Ovchinnikova G."/>
            <person name="Zhang X."/>
            <person name="Saunders L."/>
            <person name="Detter J.C."/>
            <person name="Tapia R."/>
            <person name="Han C."/>
            <person name="Land M."/>
            <person name="Hauser L."/>
            <person name="Markowitz V."/>
            <person name="Cheng J.-F."/>
            <person name="Hugenholtz P."/>
            <person name="Woyke T."/>
            <person name="Wu D."/>
            <person name="Spring S."/>
            <person name="Schroeder M."/>
            <person name="Brambilla E."/>
            <person name="Klenk H.-P."/>
            <person name="Eisen J.A."/>
        </authorList>
    </citation>
    <scope>NUCLEOTIDE SEQUENCE [LARGE SCALE GENOMIC DNA]</scope>
    <source>
        <strain evidence="20 21">DSM 14796</strain>
    </source>
</reference>
<dbReference type="KEGG" id="tnr:Thena_1042"/>
<evidence type="ECO:0000256" key="6">
    <source>
        <dbReference type="ARBA" id="ARBA00022714"/>
    </source>
</evidence>
<evidence type="ECO:0000256" key="11">
    <source>
        <dbReference type="ARBA" id="ARBA00023004"/>
    </source>
</evidence>
<feature type="domain" description="4Fe-4S ferredoxin-type" evidence="17">
    <location>
        <begin position="188"/>
        <end position="217"/>
    </location>
</feature>
<dbReference type="PANTHER" id="PTHR43105">
    <property type="entry name" value="RESPIRATORY NITRATE REDUCTASE"/>
    <property type="match status" value="1"/>
</dbReference>
<dbReference type="InterPro" id="IPR006963">
    <property type="entry name" value="Mopterin_OxRdtase_4Fe-4S_dom"/>
</dbReference>
<dbReference type="GO" id="GO:0043546">
    <property type="term" value="F:molybdopterin cofactor binding"/>
    <property type="evidence" value="ECO:0007669"/>
    <property type="project" value="InterPro"/>
</dbReference>
<dbReference type="CDD" id="cd02753">
    <property type="entry name" value="MopB_Formate-Dh-H"/>
    <property type="match status" value="1"/>
</dbReference>
<dbReference type="PROSITE" id="PS51085">
    <property type="entry name" value="2FE2S_FER_2"/>
    <property type="match status" value="1"/>
</dbReference>
<dbReference type="GO" id="GO:0051537">
    <property type="term" value="F:2 iron, 2 sulfur cluster binding"/>
    <property type="evidence" value="ECO:0007669"/>
    <property type="project" value="UniProtKB-KW"/>
</dbReference>
<evidence type="ECO:0000256" key="13">
    <source>
        <dbReference type="ARBA" id="ARBA00023027"/>
    </source>
</evidence>
<dbReference type="Gene3D" id="3.40.50.740">
    <property type="match status" value="1"/>
</dbReference>
<evidence type="ECO:0000256" key="2">
    <source>
        <dbReference type="ARBA" id="ARBA00004370"/>
    </source>
</evidence>
<dbReference type="InterPro" id="IPR036010">
    <property type="entry name" value="2Fe-2S_ferredoxin-like_sf"/>
</dbReference>
<dbReference type="Gene3D" id="3.40.228.10">
    <property type="entry name" value="Dimethylsulfoxide Reductase, domain 2"/>
    <property type="match status" value="1"/>
</dbReference>
<dbReference type="SMART" id="SM00929">
    <property type="entry name" value="NADH-G_4Fe-4S_3"/>
    <property type="match status" value="1"/>
</dbReference>
<evidence type="ECO:0000256" key="4">
    <source>
        <dbReference type="ARBA" id="ARBA00007023"/>
    </source>
</evidence>
<comment type="cofactor">
    <cofactor evidence="1">
        <name>[4Fe-4S] cluster</name>
        <dbReference type="ChEBI" id="CHEBI:49883"/>
    </cofactor>
</comment>
<dbReference type="InterPro" id="IPR019574">
    <property type="entry name" value="NADH_UbQ_OxRdtase_Gsu_4Fe4S-bd"/>
</dbReference>
<dbReference type="Gene3D" id="2.20.25.90">
    <property type="entry name" value="ADC-like domains"/>
    <property type="match status" value="1"/>
</dbReference>
<dbReference type="AlphaFoldDB" id="M1E675"/>
<keyword evidence="13" id="KW-0520">NAD</keyword>
<evidence type="ECO:0000256" key="10">
    <source>
        <dbReference type="ARBA" id="ARBA00023002"/>
    </source>
</evidence>
<dbReference type="SUPFAM" id="SSF50692">
    <property type="entry name" value="ADC-like"/>
    <property type="match status" value="1"/>
</dbReference>
<dbReference type="PROSITE" id="PS51669">
    <property type="entry name" value="4FE4S_MOW_BIS_MGD"/>
    <property type="match status" value="1"/>
</dbReference>
<evidence type="ECO:0000256" key="3">
    <source>
        <dbReference type="ARBA" id="ARBA00005404"/>
    </source>
</evidence>
<evidence type="ECO:0000256" key="8">
    <source>
        <dbReference type="ARBA" id="ARBA00022737"/>
    </source>
</evidence>
<dbReference type="CDD" id="cd02790">
    <property type="entry name" value="MopB_CT_Formate-Dh_H"/>
    <property type="match status" value="1"/>
</dbReference>
<accession>M1E675</accession>
<dbReference type="InterPro" id="IPR041925">
    <property type="entry name" value="CT_Formate-Dh_H"/>
</dbReference>
<dbReference type="InterPro" id="IPR006656">
    <property type="entry name" value="Mopterin_OxRdtase"/>
</dbReference>
<evidence type="ECO:0000259" key="17">
    <source>
        <dbReference type="PROSITE" id="PS51379"/>
    </source>
</evidence>
<dbReference type="RefSeq" id="WP_013756394.1">
    <property type="nucleotide sequence ID" value="NC_015499.1"/>
</dbReference>
<dbReference type="FunFam" id="3.10.20.740:FF:000004">
    <property type="entry name" value="NADH-quinone oxidoreductase"/>
    <property type="match status" value="1"/>
</dbReference>
<dbReference type="GO" id="GO:0046872">
    <property type="term" value="F:metal ion binding"/>
    <property type="evidence" value="ECO:0007669"/>
    <property type="project" value="UniProtKB-KW"/>
</dbReference>
<evidence type="ECO:0000256" key="14">
    <source>
        <dbReference type="ARBA" id="ARBA00023136"/>
    </source>
</evidence>
<comment type="subcellular location">
    <subcellularLocation>
        <location evidence="2">Membrane</location>
    </subcellularLocation>
</comment>
<proteinExistence type="inferred from homology"/>
<dbReference type="NCBIfam" id="TIGR01591">
    <property type="entry name" value="Fdh-alpha"/>
    <property type="match status" value="1"/>
</dbReference>
<dbReference type="PROSITE" id="PS51379">
    <property type="entry name" value="4FE4S_FER_2"/>
    <property type="match status" value="2"/>
</dbReference>
<dbReference type="PANTHER" id="PTHR43105:SF14">
    <property type="entry name" value="FORMATE DEHYDROGENASE H"/>
    <property type="match status" value="1"/>
</dbReference>
<dbReference type="InterPro" id="IPR009010">
    <property type="entry name" value="Asp_de-COase-like_dom_sf"/>
</dbReference>
<dbReference type="Pfam" id="PF01568">
    <property type="entry name" value="Molydop_binding"/>
    <property type="match status" value="1"/>
</dbReference>
<evidence type="ECO:0000259" key="16">
    <source>
        <dbReference type="PROSITE" id="PS51085"/>
    </source>
</evidence>
<keyword evidence="5" id="KW-0004">4Fe-4S</keyword>
<comment type="similarity">
    <text evidence="3">Belongs to the complex I 75 kDa subunit family.</text>
</comment>
<dbReference type="Proteomes" id="UP000011765">
    <property type="component" value="Chromosome"/>
</dbReference>
<dbReference type="InterPro" id="IPR017900">
    <property type="entry name" value="4Fe4S_Fe_S_CS"/>
</dbReference>
<organism evidence="20 21">
    <name type="scientific">Thermodesulfobium narugense DSM 14796</name>
    <dbReference type="NCBI Taxonomy" id="747365"/>
    <lineage>
        <taxon>Bacteria</taxon>
        <taxon>Pseudomonadati</taxon>
        <taxon>Thermodesulfobiota</taxon>
        <taxon>Thermodesulfobiia</taxon>
        <taxon>Thermodesulfobiales</taxon>
        <taxon>Thermodesulfobiaceae</taxon>
        <taxon>Thermodesulfobium</taxon>
    </lineage>
</organism>
<keyword evidence="6" id="KW-0001">2Fe-2S</keyword>
<gene>
    <name evidence="20" type="ORF">Thena_1042</name>
</gene>
<keyword evidence="11" id="KW-0408">Iron</keyword>
<dbReference type="SUPFAM" id="SSF54862">
    <property type="entry name" value="4Fe-4S ferredoxins"/>
    <property type="match status" value="1"/>
</dbReference>
<dbReference type="InterPro" id="IPR001041">
    <property type="entry name" value="2Fe-2S_ferredoxin-type"/>
</dbReference>
<keyword evidence="12" id="KW-0411">Iron-sulfur</keyword>
<evidence type="ECO:0000256" key="9">
    <source>
        <dbReference type="ARBA" id="ARBA00022967"/>
    </source>
</evidence>
<dbReference type="GO" id="GO:0008863">
    <property type="term" value="F:formate dehydrogenase (NAD+) activity"/>
    <property type="evidence" value="ECO:0007669"/>
    <property type="project" value="InterPro"/>
</dbReference>
<comment type="similarity">
    <text evidence="4">In the C-terminal section; belongs to the prokaryotic molybdopterin-containing oxidoreductase family.</text>
</comment>
<evidence type="ECO:0000313" key="21">
    <source>
        <dbReference type="Proteomes" id="UP000011765"/>
    </source>
</evidence>
<dbReference type="InterPro" id="IPR017896">
    <property type="entry name" value="4Fe4S_Fe-S-bd"/>
</dbReference>
<keyword evidence="7" id="KW-0479">Metal-binding</keyword>
<name>M1E675_9BACT</name>
<feature type="domain" description="4Fe-4S ferredoxin-type" evidence="17">
    <location>
        <begin position="145"/>
        <end position="174"/>
    </location>
</feature>
<comment type="cofactor">
    <cofactor evidence="15">
        <name>[2Fe-2S] cluster</name>
        <dbReference type="ChEBI" id="CHEBI:190135"/>
    </cofactor>
</comment>
<dbReference type="eggNOG" id="COG3383">
    <property type="taxonomic scope" value="Bacteria"/>
</dbReference>
<dbReference type="GO" id="GO:0003954">
    <property type="term" value="F:NADH dehydrogenase activity"/>
    <property type="evidence" value="ECO:0007669"/>
    <property type="project" value="TreeGrafter"/>
</dbReference>